<organism evidence="1 2">
    <name type="scientific">Gelidibacter salicanalis</name>
    <dbReference type="NCBI Taxonomy" id="291193"/>
    <lineage>
        <taxon>Bacteria</taxon>
        <taxon>Pseudomonadati</taxon>
        <taxon>Bacteroidota</taxon>
        <taxon>Flavobacteriia</taxon>
        <taxon>Flavobacteriales</taxon>
        <taxon>Flavobacteriaceae</taxon>
        <taxon>Gelidibacter</taxon>
    </lineage>
</organism>
<dbReference type="AlphaFoldDB" id="A0A934KQG8"/>
<comment type="caution">
    <text evidence="1">The sequence shown here is derived from an EMBL/GenBank/DDBJ whole genome shotgun (WGS) entry which is preliminary data.</text>
</comment>
<evidence type="ECO:0000313" key="2">
    <source>
        <dbReference type="Proteomes" id="UP000662373"/>
    </source>
</evidence>
<proteinExistence type="predicted"/>
<dbReference type="RefSeq" id="WP_199601221.1">
    <property type="nucleotide sequence ID" value="NZ_JAEHJZ010000036.1"/>
</dbReference>
<reference evidence="1 2" key="1">
    <citation type="submission" date="2020-09" db="EMBL/GenBank/DDBJ databases">
        <title>Draft genome of Gelidibacter salicanalis PAMC21136.</title>
        <authorList>
            <person name="Park H."/>
        </authorList>
    </citation>
    <scope>NUCLEOTIDE SEQUENCE [LARGE SCALE GENOMIC DNA]</scope>
    <source>
        <strain evidence="1 2">PAMC21136</strain>
    </source>
</reference>
<accession>A0A934KQG8</accession>
<keyword evidence="2" id="KW-1185">Reference proteome</keyword>
<protein>
    <submittedName>
        <fullName evidence="1">Uncharacterized protein</fullName>
    </submittedName>
</protein>
<dbReference type="Proteomes" id="UP000662373">
    <property type="component" value="Unassembled WGS sequence"/>
</dbReference>
<gene>
    <name evidence="1" type="ORF">JEM65_15085</name>
</gene>
<dbReference type="EMBL" id="JAEHJZ010000036">
    <property type="protein sequence ID" value="MBJ7881959.1"/>
    <property type="molecule type" value="Genomic_DNA"/>
</dbReference>
<sequence>MTKSESLIYLINSLTKAEKKSISSSMINSTSNFENLYHIILKKKNATADSVRKEYDTVCKGTSFETSVIYLHNFLLNSILDLRKNQDLNFLLFDNISKARILFEKSLYNECFKLLKKTKNTALKHENQYAFLLSSRLELDYLLSLNYPDIDENTLLKKQFKLNESLLTIQKTNQLSSLLELLKHRMVYIGNARTELQKNKLNDLVMSEMSIINSFTKENVEIDKLHQLFQANYLIDVGDFKSAQRSFYELNALMEKNKHLWSEPPIYYLFTLEGILDTLRSQRNYEGMAYFVEQLKKLKGSHQYFNLRIQCTIFLYELIPLLDNGDFVSSHNKMKLSAKDLLKNENLLSLSQNAELKLHISLIHFGLGEYKKAQKILNKIIFASRDYTQLPLYRTIRLVNLLILYEMKDFEFIKYESRTLNREIQMAKKSYKIEREIIKFVNKHNLPYLNSKRSKLWSEKEEKFKLISKDIYEKQTLKYFDFLIWIESKIKRVKLSHLLSEKRNANMTRS</sequence>
<name>A0A934KQG8_9FLAO</name>
<evidence type="ECO:0000313" key="1">
    <source>
        <dbReference type="EMBL" id="MBJ7881959.1"/>
    </source>
</evidence>